<dbReference type="Proteomes" id="UP001228446">
    <property type="component" value="Unassembled WGS sequence"/>
</dbReference>
<feature type="transmembrane region" description="Helical" evidence="1">
    <location>
        <begin position="6"/>
        <end position="24"/>
    </location>
</feature>
<keyword evidence="1" id="KW-0472">Membrane</keyword>
<feature type="transmembrane region" description="Helical" evidence="1">
    <location>
        <begin position="73"/>
        <end position="99"/>
    </location>
</feature>
<dbReference type="EMBL" id="JAVIBX010000002">
    <property type="protein sequence ID" value="MDQ8832446.1"/>
    <property type="molecule type" value="Genomic_DNA"/>
</dbReference>
<feature type="transmembrane region" description="Helical" evidence="1">
    <location>
        <begin position="36"/>
        <end position="61"/>
    </location>
</feature>
<sequence>MMNNSIWRILLILLSSAIFRLVHYEATEYKPFGFRYWLSVFSGIWLMGLTLLSYFLVFTGASIMVYNQLERKLVWFFFFFVGVAVGLTFMSWHTIKILIRRTRYYRNMRDGE</sequence>
<organism evidence="2 3">
    <name type="scientific">Streptococcus ruminantium</name>
    <dbReference type="NCBI Taxonomy" id="1917441"/>
    <lineage>
        <taxon>Bacteria</taxon>
        <taxon>Bacillati</taxon>
        <taxon>Bacillota</taxon>
        <taxon>Bacilli</taxon>
        <taxon>Lactobacillales</taxon>
        <taxon>Streptococcaceae</taxon>
        <taxon>Streptococcus</taxon>
    </lineage>
</organism>
<protein>
    <submittedName>
        <fullName evidence="2">MFS transporter</fullName>
    </submittedName>
</protein>
<reference evidence="2 3" key="1">
    <citation type="submission" date="2023-08" db="EMBL/GenBank/DDBJ databases">
        <title>Streptococcus ruminantium-associated sheep mastitis outbreak detected in Italy is distinct from bovine isolates.</title>
        <authorList>
            <person name="Rosa M.N."/>
            <person name="Vezina B."/>
            <person name="Tola S."/>
        </authorList>
    </citation>
    <scope>NUCLEOTIDE SEQUENCE [LARGE SCALE GENOMIC DNA]</scope>
    <source>
        <strain evidence="2 3">OM6730</strain>
    </source>
</reference>
<keyword evidence="1" id="KW-1133">Transmembrane helix</keyword>
<dbReference type="RefSeq" id="WP_156009001.1">
    <property type="nucleotide sequence ID" value="NZ_BCEU01000025.1"/>
</dbReference>
<keyword evidence="1" id="KW-0812">Transmembrane</keyword>
<keyword evidence="3" id="KW-1185">Reference proteome</keyword>
<evidence type="ECO:0000313" key="2">
    <source>
        <dbReference type="EMBL" id="MDQ8832446.1"/>
    </source>
</evidence>
<proteinExistence type="predicted"/>
<gene>
    <name evidence="2" type="ORF">RFF62_01290</name>
</gene>
<evidence type="ECO:0000256" key="1">
    <source>
        <dbReference type="SAM" id="Phobius"/>
    </source>
</evidence>
<name>A0ABU1B1F9_9STRE</name>
<comment type="caution">
    <text evidence="2">The sequence shown here is derived from an EMBL/GenBank/DDBJ whole genome shotgun (WGS) entry which is preliminary data.</text>
</comment>
<accession>A0ABU1B1F9</accession>
<evidence type="ECO:0000313" key="3">
    <source>
        <dbReference type="Proteomes" id="UP001228446"/>
    </source>
</evidence>